<accession>A0A813E0J8</accession>
<evidence type="ECO:0000313" key="2">
    <source>
        <dbReference type="EMBL" id="CAE8592307.1"/>
    </source>
</evidence>
<dbReference type="Proteomes" id="UP000654075">
    <property type="component" value="Unassembled WGS sequence"/>
</dbReference>
<name>A0A813E0J8_POLGL</name>
<evidence type="ECO:0000313" key="3">
    <source>
        <dbReference type="Proteomes" id="UP000654075"/>
    </source>
</evidence>
<gene>
    <name evidence="2" type="ORF">PGLA1383_LOCUS10962</name>
</gene>
<protein>
    <submittedName>
        <fullName evidence="2">Uncharacterized protein</fullName>
    </submittedName>
</protein>
<reference evidence="2" key="1">
    <citation type="submission" date="2021-02" db="EMBL/GenBank/DDBJ databases">
        <authorList>
            <person name="Dougan E. K."/>
            <person name="Rhodes N."/>
            <person name="Thang M."/>
            <person name="Chan C."/>
        </authorList>
    </citation>
    <scope>NUCLEOTIDE SEQUENCE</scope>
</reference>
<feature type="region of interest" description="Disordered" evidence="1">
    <location>
        <begin position="131"/>
        <end position="154"/>
    </location>
</feature>
<sequence>MRALSPQAKLDEPRASCDDTFLMHSAPMTWNEDTSQWLSFANVQLGLARLCGSDSAAAAAALRAASDVRHSRNARRVPEAHETFAGSCARCCLTLSAEMTNVASNGGLHEHRRVLKDHPRLLMFCGASSASKAGHLAPGTSEVRLPLGDGRVNP</sequence>
<evidence type="ECO:0000256" key="1">
    <source>
        <dbReference type="SAM" id="MobiDB-lite"/>
    </source>
</evidence>
<dbReference type="AlphaFoldDB" id="A0A813E0J8"/>
<comment type="caution">
    <text evidence="2">The sequence shown here is derived from an EMBL/GenBank/DDBJ whole genome shotgun (WGS) entry which is preliminary data.</text>
</comment>
<proteinExistence type="predicted"/>
<dbReference type="EMBL" id="CAJNNV010005598">
    <property type="protein sequence ID" value="CAE8592307.1"/>
    <property type="molecule type" value="Genomic_DNA"/>
</dbReference>
<organism evidence="2 3">
    <name type="scientific">Polarella glacialis</name>
    <name type="common">Dinoflagellate</name>
    <dbReference type="NCBI Taxonomy" id="89957"/>
    <lineage>
        <taxon>Eukaryota</taxon>
        <taxon>Sar</taxon>
        <taxon>Alveolata</taxon>
        <taxon>Dinophyceae</taxon>
        <taxon>Suessiales</taxon>
        <taxon>Suessiaceae</taxon>
        <taxon>Polarella</taxon>
    </lineage>
</organism>
<keyword evidence="3" id="KW-1185">Reference proteome</keyword>